<dbReference type="Proteomes" id="UP000321595">
    <property type="component" value="Chromosome"/>
</dbReference>
<dbReference type="EMBL" id="CP042467">
    <property type="protein sequence ID" value="QED27029.1"/>
    <property type="molecule type" value="Genomic_DNA"/>
</dbReference>
<sequence>MNDLYDYASTDLQVVEVGSHEVIVDLGDVRATIGQAIKSEGAIGRVHSFTGSRKARVQVFDTSQWTVGAKVEVLGFPAKLSPLKARSEVRELEWAEHGAALDSRIPGFMEIDPNRGAISLGVAEVDEAVPLVQGGVNLIFDETSDSQIWNALWRRSGNVHRIVAGESLEADVQVVGQDAYERWFAIRAAVAQTAASRDAGKDIALGFELPILEIQHESGPVMEGKPLSRALDDLLESVVSTKSGKVTVFIRVPLKGMGSAFYAESLSFCDADTRLWVAPDGTVDITRSHSKLGDGSQVLALLNRAELARERRSLLGDIELTDEERTTIARADELDFSLATLLDSQHPEN</sequence>
<accession>A0A5B8XUG1</accession>
<name>A0A5B8XUG1_9DELT</name>
<evidence type="ECO:0000313" key="2">
    <source>
        <dbReference type="Proteomes" id="UP000321595"/>
    </source>
</evidence>
<dbReference type="AlphaFoldDB" id="A0A5B8XUG1"/>
<gene>
    <name evidence="1" type="ORF">FRD01_07200</name>
</gene>
<protein>
    <submittedName>
        <fullName evidence="1">Uncharacterized protein</fullName>
    </submittedName>
</protein>
<organism evidence="1 2">
    <name type="scientific">Microvenator marinus</name>
    <dbReference type="NCBI Taxonomy" id="2600177"/>
    <lineage>
        <taxon>Bacteria</taxon>
        <taxon>Deltaproteobacteria</taxon>
        <taxon>Bradymonadales</taxon>
        <taxon>Microvenatoraceae</taxon>
        <taxon>Microvenator</taxon>
    </lineage>
</organism>
<keyword evidence="2" id="KW-1185">Reference proteome</keyword>
<reference evidence="1 2" key="1">
    <citation type="submission" date="2019-08" db="EMBL/GenBank/DDBJ databases">
        <authorList>
            <person name="Liang Q."/>
        </authorList>
    </citation>
    <scope>NUCLEOTIDE SEQUENCE [LARGE SCALE GENOMIC DNA]</scope>
    <source>
        <strain evidence="1 2">V1718</strain>
    </source>
</reference>
<proteinExistence type="predicted"/>
<dbReference type="KEGG" id="bbae:FRD01_07200"/>
<dbReference type="RefSeq" id="WP_146958714.1">
    <property type="nucleotide sequence ID" value="NZ_CP042467.1"/>
</dbReference>
<evidence type="ECO:0000313" key="1">
    <source>
        <dbReference type="EMBL" id="QED27029.1"/>
    </source>
</evidence>